<accession>A0ABW0RN18</accession>
<protein>
    <submittedName>
        <fullName evidence="1">Uncharacterized protein</fullName>
    </submittedName>
</protein>
<keyword evidence="2" id="KW-1185">Reference proteome</keyword>
<dbReference type="RefSeq" id="WP_248160500.1">
    <property type="nucleotide sequence ID" value="NZ_JAKZAJ010000006.1"/>
</dbReference>
<evidence type="ECO:0000313" key="1">
    <source>
        <dbReference type="EMBL" id="MFC5546106.1"/>
    </source>
</evidence>
<dbReference type="EMBL" id="JBHSNL010000004">
    <property type="protein sequence ID" value="MFC5546106.1"/>
    <property type="molecule type" value="Genomic_DNA"/>
</dbReference>
<evidence type="ECO:0000313" key="2">
    <source>
        <dbReference type="Proteomes" id="UP001596055"/>
    </source>
</evidence>
<proteinExistence type="predicted"/>
<dbReference type="Proteomes" id="UP001596055">
    <property type="component" value="Unassembled WGS sequence"/>
</dbReference>
<sequence length="104" mass="11215">MKAANIPAESARPLQTPCNTRFGNRKDALALSEPAGPAGLLGPEATRNQLAALGLEVNQREPGHWVLTTGAPLPEIHLYGTAELERFASCGARHYADQSLREKR</sequence>
<reference evidence="2" key="1">
    <citation type="journal article" date="2019" name="Int. J. Syst. Evol. Microbiol.">
        <title>The Global Catalogue of Microorganisms (GCM) 10K type strain sequencing project: providing services to taxonomists for standard genome sequencing and annotation.</title>
        <authorList>
            <consortium name="The Broad Institute Genomics Platform"/>
            <consortium name="The Broad Institute Genome Sequencing Center for Infectious Disease"/>
            <person name="Wu L."/>
            <person name="Ma J."/>
        </authorList>
    </citation>
    <scope>NUCLEOTIDE SEQUENCE [LARGE SCALE GENOMIC DNA]</scope>
    <source>
        <strain evidence="2">CGMCC 4.1799</strain>
    </source>
</reference>
<organism evidence="1 2">
    <name type="scientific">Marinobacter koreensis</name>
    <dbReference type="NCBI Taxonomy" id="335974"/>
    <lineage>
        <taxon>Bacteria</taxon>
        <taxon>Pseudomonadati</taxon>
        <taxon>Pseudomonadota</taxon>
        <taxon>Gammaproteobacteria</taxon>
        <taxon>Pseudomonadales</taxon>
        <taxon>Marinobacteraceae</taxon>
        <taxon>Marinobacter</taxon>
    </lineage>
</organism>
<name>A0ABW0RN18_9GAMM</name>
<gene>
    <name evidence="1" type="ORF">ACFPQA_13650</name>
</gene>
<comment type="caution">
    <text evidence="1">The sequence shown here is derived from an EMBL/GenBank/DDBJ whole genome shotgun (WGS) entry which is preliminary data.</text>
</comment>